<keyword evidence="3" id="KW-1185">Reference proteome</keyword>
<accession>A0AAP0CJW3</accession>
<evidence type="ECO:0000313" key="2">
    <source>
        <dbReference type="EMBL" id="KAK9058061.1"/>
    </source>
</evidence>
<name>A0AAP0CJW3_9ASTR</name>
<dbReference type="AlphaFoldDB" id="A0AAP0CJW3"/>
<proteinExistence type="predicted"/>
<dbReference type="Pfam" id="PF13966">
    <property type="entry name" value="zf-RVT"/>
    <property type="match status" value="1"/>
</dbReference>
<dbReference type="InterPro" id="IPR026960">
    <property type="entry name" value="RVT-Znf"/>
</dbReference>
<protein>
    <recommendedName>
        <fullName evidence="1">Reverse transcriptase zinc-binding domain-containing protein</fullName>
    </recommendedName>
</protein>
<dbReference type="EMBL" id="JBCNJP010000023">
    <property type="protein sequence ID" value="KAK9058061.1"/>
    <property type="molecule type" value="Genomic_DNA"/>
</dbReference>
<feature type="domain" description="Reverse transcriptase zinc-binding" evidence="1">
    <location>
        <begin position="1"/>
        <end position="51"/>
    </location>
</feature>
<gene>
    <name evidence="2" type="ORF">SSX86_022901</name>
</gene>
<comment type="caution">
    <text evidence="2">The sequence shown here is derived from an EMBL/GenBank/DDBJ whole genome shotgun (WGS) entry which is preliminary data.</text>
</comment>
<dbReference type="PANTHER" id="PTHR33116:SF78">
    <property type="entry name" value="OS12G0587133 PROTEIN"/>
    <property type="match status" value="1"/>
</dbReference>
<evidence type="ECO:0000313" key="3">
    <source>
        <dbReference type="Proteomes" id="UP001408789"/>
    </source>
</evidence>
<dbReference type="Proteomes" id="UP001408789">
    <property type="component" value="Unassembled WGS sequence"/>
</dbReference>
<organism evidence="2 3">
    <name type="scientific">Deinandra increscens subsp. villosa</name>
    <dbReference type="NCBI Taxonomy" id="3103831"/>
    <lineage>
        <taxon>Eukaryota</taxon>
        <taxon>Viridiplantae</taxon>
        <taxon>Streptophyta</taxon>
        <taxon>Embryophyta</taxon>
        <taxon>Tracheophyta</taxon>
        <taxon>Spermatophyta</taxon>
        <taxon>Magnoliopsida</taxon>
        <taxon>eudicotyledons</taxon>
        <taxon>Gunneridae</taxon>
        <taxon>Pentapetalae</taxon>
        <taxon>asterids</taxon>
        <taxon>campanulids</taxon>
        <taxon>Asterales</taxon>
        <taxon>Asteraceae</taxon>
        <taxon>Asteroideae</taxon>
        <taxon>Heliantheae alliance</taxon>
        <taxon>Madieae</taxon>
        <taxon>Madiinae</taxon>
        <taxon>Deinandra</taxon>
    </lineage>
</organism>
<dbReference type="PANTHER" id="PTHR33116">
    <property type="entry name" value="REVERSE TRANSCRIPTASE ZINC-BINDING DOMAIN-CONTAINING PROTEIN-RELATED-RELATED"/>
    <property type="match status" value="1"/>
</dbReference>
<sequence length="152" mass="17920">MWRSWLDRISTKDALRKRHIGCRNGLCAICEEFDESVDHIFTVYRIADGVWNGIAQWVHLPPIYLFSFRVVLEIANHSGWSKAKKEPLQGLCILTCWRIWKARNEMVFRDTSRNVIEIVSDVKALGYLWYRSRGKHSGVDWKGWQAFNFDVM</sequence>
<evidence type="ECO:0000259" key="1">
    <source>
        <dbReference type="Pfam" id="PF13966"/>
    </source>
</evidence>
<reference evidence="2 3" key="1">
    <citation type="submission" date="2024-04" db="EMBL/GenBank/DDBJ databases">
        <title>The reference genome of an endangered Asteraceae, Deinandra increscens subsp. villosa, native to the Central Coast of California.</title>
        <authorList>
            <person name="Guilliams M."/>
            <person name="Hasenstab-Lehman K."/>
            <person name="Meyer R."/>
            <person name="Mcevoy S."/>
        </authorList>
    </citation>
    <scope>NUCLEOTIDE SEQUENCE [LARGE SCALE GENOMIC DNA]</scope>
    <source>
        <tissue evidence="2">Leaf</tissue>
    </source>
</reference>